<dbReference type="Gene3D" id="3.90.190.20">
    <property type="entry name" value="Mur ligase, C-terminal domain"/>
    <property type="match status" value="1"/>
</dbReference>
<dbReference type="InterPro" id="IPR026838">
    <property type="entry name" value="YheC/D"/>
</dbReference>
<keyword evidence="1" id="KW-0436">Ligase</keyword>
<evidence type="ECO:0000259" key="5">
    <source>
        <dbReference type="Pfam" id="PF08245"/>
    </source>
</evidence>
<dbReference type="Gene3D" id="3.40.1190.10">
    <property type="entry name" value="Mur-like, catalytic domain"/>
    <property type="match status" value="1"/>
</dbReference>
<keyword evidence="2" id="KW-0547">Nucleotide-binding</keyword>
<dbReference type="InterPro" id="IPR004101">
    <property type="entry name" value="Mur_ligase_C"/>
</dbReference>
<accession>A0A429X1Y8</accession>
<dbReference type="Pfam" id="PF08245">
    <property type="entry name" value="Mur_ligase_M"/>
    <property type="match status" value="1"/>
</dbReference>
<evidence type="ECO:0008006" key="8">
    <source>
        <dbReference type="Google" id="ProtNLM"/>
    </source>
</evidence>
<dbReference type="Pfam" id="PF14398">
    <property type="entry name" value="ATPgrasp_YheCD"/>
    <property type="match status" value="1"/>
</dbReference>
<dbReference type="EMBL" id="QYTW02000039">
    <property type="protein sequence ID" value="RST57218.1"/>
    <property type="molecule type" value="Genomic_DNA"/>
</dbReference>
<evidence type="ECO:0000313" key="6">
    <source>
        <dbReference type="EMBL" id="RST57218.1"/>
    </source>
</evidence>
<keyword evidence="3" id="KW-0067">ATP-binding</keyword>
<dbReference type="SUPFAM" id="SSF53244">
    <property type="entry name" value="MurD-like peptide ligases, peptide-binding domain"/>
    <property type="match status" value="1"/>
</dbReference>
<dbReference type="PANTHER" id="PTHR43024:SF1">
    <property type="entry name" value="UDP-N-ACETYLMURAMOYL-TRIPEPTIDE--D-ALANYL-D-ALANINE LIGASE"/>
    <property type="match status" value="1"/>
</dbReference>
<evidence type="ECO:0000256" key="1">
    <source>
        <dbReference type="ARBA" id="ARBA00022598"/>
    </source>
</evidence>
<dbReference type="OrthoDB" id="7869153at2"/>
<dbReference type="PANTHER" id="PTHR43024">
    <property type="entry name" value="UDP-N-ACETYLMURAMOYL-TRIPEPTIDE--D-ALANYL-D-ALANINE LIGASE"/>
    <property type="match status" value="1"/>
</dbReference>
<dbReference type="GO" id="GO:0005524">
    <property type="term" value="F:ATP binding"/>
    <property type="evidence" value="ECO:0007669"/>
    <property type="project" value="UniProtKB-KW"/>
</dbReference>
<evidence type="ECO:0000313" key="7">
    <source>
        <dbReference type="Proteomes" id="UP000287296"/>
    </source>
</evidence>
<feature type="domain" description="Mur ligase C-terminal" evidence="4">
    <location>
        <begin position="231"/>
        <end position="356"/>
    </location>
</feature>
<name>A0A429X1Y8_SIMTE</name>
<dbReference type="InterPro" id="IPR051046">
    <property type="entry name" value="MurCDEF_CellWall_CoF430Synth"/>
</dbReference>
<organism evidence="6 7">
    <name type="scientific">Siminovitchia terrae</name>
    <name type="common">Bacillus terrae</name>
    <dbReference type="NCBI Taxonomy" id="1914933"/>
    <lineage>
        <taxon>Bacteria</taxon>
        <taxon>Bacillati</taxon>
        <taxon>Bacillota</taxon>
        <taxon>Bacilli</taxon>
        <taxon>Bacillales</taxon>
        <taxon>Bacillaceae</taxon>
        <taxon>Siminovitchia</taxon>
    </lineage>
</organism>
<dbReference type="SUPFAM" id="SSF56059">
    <property type="entry name" value="Glutathione synthetase ATP-binding domain-like"/>
    <property type="match status" value="1"/>
</dbReference>
<dbReference type="InterPro" id="IPR036615">
    <property type="entry name" value="Mur_ligase_C_dom_sf"/>
</dbReference>
<sequence length="836" mass="95139">MILGGISMNPLILDIPVIAVTGSNGKTTTREFIAAILEQKWEILKNTGNKNLPNNTQQIAESYNPSVDAIVLELGMGKQGAGEKHCSHVQPNISIITNVATAHYGNLGNSIESTARFKSSLIKHMKPDGMLLINNDDENSKLLDTSTFKGRIITVGTDKQSDYNAKDIKYVKGGMKFTVTLDDQQLALFIPTFGLHNIHNALFAVAVSHEMGFTPSEIREGLAKFQVPIKRLNIMELSNQSLLIDDTVNANPQSVKAAIDVQEKLGKGKKKIVVLGSMLELGDHTEKGHKEIGAYLTHKQVDAIFTYGKGAKWIKEGAIDAGYDPNKVIHFKHRSDMHRELKNSIEDSSSILVKGSSAMNMIKTVKYIKDRYFYSIKVSNKDKKFSLMSLDKTVKYLKDRFFYLIKHSNKDENLIYLNSQTLQHLDIKTAYIKLHFGQLTKKLKISINNKLKTGEIIVPQRLSEHITIPPLPYEYYFMNNQLFLGPVIGMVVYQRYMNDPNQQLLRFANYSKIKGLIFLFSPDLLNKQNKTISGYYYDPKTKSFIWGTFPLPCAIFNRIPLRKSRYKFLKKHLGDTIFNYPYGNSNKLEFWNIMSKQAVIRNHLPRTKEYKNVNSLLKSLKSCDSVYLKPATMAGGNGIFHVKKINKGYLWSDILGKQIEIKSKDALAQTLKDNLVKNKTYIVQKEILTFNEKQNKIDFRIYLQKDYTKNWRFSGIETKVGQKNSIIANSKNRKSIIPGEQALKKFYGLNEDETKQKIEEMTQVCIRTLKVMEKTGSKLGDACLDLVMDKNRKFWILEPQINYAAEIKSARAEGERRVLPLILPTPFEYAKVLSGF</sequence>
<feature type="domain" description="Mur ligase central" evidence="5">
    <location>
        <begin position="20"/>
        <end position="207"/>
    </location>
</feature>
<evidence type="ECO:0000256" key="2">
    <source>
        <dbReference type="ARBA" id="ARBA00022741"/>
    </source>
</evidence>
<dbReference type="AlphaFoldDB" id="A0A429X1Y8"/>
<reference evidence="6 7" key="1">
    <citation type="submission" date="2018-12" db="EMBL/GenBank/DDBJ databases">
        <authorList>
            <person name="Sun L."/>
            <person name="Chen Z."/>
        </authorList>
    </citation>
    <scope>NUCLEOTIDE SEQUENCE [LARGE SCALE GENOMIC DNA]</scope>
    <source>
        <strain evidence="6 7">LMG 29736</strain>
    </source>
</reference>
<dbReference type="InterPro" id="IPR013221">
    <property type="entry name" value="Mur_ligase_cen"/>
</dbReference>
<dbReference type="SUPFAM" id="SSF53623">
    <property type="entry name" value="MurD-like peptide ligases, catalytic domain"/>
    <property type="match status" value="1"/>
</dbReference>
<dbReference type="Proteomes" id="UP000287296">
    <property type="component" value="Unassembled WGS sequence"/>
</dbReference>
<proteinExistence type="predicted"/>
<comment type="caution">
    <text evidence="6">The sequence shown here is derived from an EMBL/GenBank/DDBJ whole genome shotgun (WGS) entry which is preliminary data.</text>
</comment>
<gene>
    <name evidence="6" type="ORF">D5F11_023920</name>
</gene>
<dbReference type="InterPro" id="IPR036565">
    <property type="entry name" value="Mur-like_cat_sf"/>
</dbReference>
<dbReference type="GO" id="GO:0016881">
    <property type="term" value="F:acid-amino acid ligase activity"/>
    <property type="evidence" value="ECO:0007669"/>
    <property type="project" value="InterPro"/>
</dbReference>
<evidence type="ECO:0000256" key="3">
    <source>
        <dbReference type="ARBA" id="ARBA00022840"/>
    </source>
</evidence>
<dbReference type="Pfam" id="PF02875">
    <property type="entry name" value="Mur_ligase_C"/>
    <property type="match status" value="1"/>
</dbReference>
<evidence type="ECO:0000259" key="4">
    <source>
        <dbReference type="Pfam" id="PF02875"/>
    </source>
</evidence>
<protein>
    <recommendedName>
        <fullName evidence="8">UDP-N-acetylmuramoyl-tripeptide--D-alanyl-D-alanine ligase</fullName>
    </recommendedName>
</protein>